<accession>A0A1U7LLT7</accession>
<evidence type="ECO:0000313" key="1">
    <source>
        <dbReference type="EMBL" id="OLL23598.1"/>
    </source>
</evidence>
<gene>
    <name evidence="1" type="ORF">NEOLI_004439</name>
</gene>
<reference evidence="1 2" key="1">
    <citation type="submission" date="2016-04" db="EMBL/GenBank/DDBJ databases">
        <title>Evolutionary innovation and constraint leading to complex multicellularity in the Ascomycota.</title>
        <authorList>
            <person name="Cisse O."/>
            <person name="Nguyen A."/>
            <person name="Hewitt D.A."/>
            <person name="Jedd G."/>
            <person name="Stajich J.E."/>
        </authorList>
    </citation>
    <scope>NUCLEOTIDE SEQUENCE [LARGE SCALE GENOMIC DNA]</scope>
    <source>
        <strain evidence="1 2">DAH-3</strain>
    </source>
</reference>
<evidence type="ECO:0000313" key="2">
    <source>
        <dbReference type="Proteomes" id="UP000186594"/>
    </source>
</evidence>
<keyword evidence="2" id="KW-1185">Reference proteome</keyword>
<sequence length="319" mass="35821">MLALLFASAVAAAQFTEIFNGMLSSMSLEPSFITTDRSRDLPSCEQSCIDALFTCQSYAFVGTDDNMFGCFLYKKPLRAEEILVGSQDIQAVVKVLDPLSLMLPRLSTLISDQDIVGWSQSVSKQYHISLSSFPFLRSLIFTIPNEEFYSDIDRSKLVSDIKSLLAMDNQSTYETLVKAYLTLAREALHGEMRVVSPVYLDGLWTIYSVGRSDGYDIEAVISIGGDELSEEGKEKIISHFGDGPLRFHLAGFRDEEINRSSVALDDALTVVNLINNIFIYKDDIQNYDLFSHRNLVQDVVLAALSMHWNIKNEEVVYKL</sequence>
<comment type="caution">
    <text evidence="1">The sequence shown here is derived from an EMBL/GenBank/DDBJ whole genome shotgun (WGS) entry which is preliminary data.</text>
</comment>
<organism evidence="1 2">
    <name type="scientific">Neolecta irregularis (strain DAH-3)</name>
    <dbReference type="NCBI Taxonomy" id="1198029"/>
    <lineage>
        <taxon>Eukaryota</taxon>
        <taxon>Fungi</taxon>
        <taxon>Dikarya</taxon>
        <taxon>Ascomycota</taxon>
        <taxon>Taphrinomycotina</taxon>
        <taxon>Neolectales</taxon>
        <taxon>Neolectaceae</taxon>
        <taxon>Neolecta</taxon>
    </lineage>
</organism>
<protein>
    <submittedName>
        <fullName evidence="1">Uncharacterized protein</fullName>
    </submittedName>
</protein>
<dbReference type="AlphaFoldDB" id="A0A1U7LLT7"/>
<dbReference type="EMBL" id="LXFE01001445">
    <property type="protein sequence ID" value="OLL23598.1"/>
    <property type="molecule type" value="Genomic_DNA"/>
</dbReference>
<dbReference type="Proteomes" id="UP000186594">
    <property type="component" value="Unassembled WGS sequence"/>
</dbReference>
<name>A0A1U7LLT7_NEOID</name>
<proteinExistence type="predicted"/>